<comment type="subunit">
    <text evidence="4 15 17">Homodimer.</text>
</comment>
<dbReference type="PIRSF" id="PIRSF000386">
    <property type="entry name" value="tRNA_mtase"/>
    <property type="match status" value="1"/>
</dbReference>
<dbReference type="GO" id="GO:0052906">
    <property type="term" value="F:tRNA (guanine(37)-N1)-methyltransferase activity"/>
    <property type="evidence" value="ECO:0007669"/>
    <property type="project" value="UniProtKB-UniRule"/>
</dbReference>
<dbReference type="AlphaFoldDB" id="A0A4Q7Z1Q7"/>
<evidence type="ECO:0000256" key="4">
    <source>
        <dbReference type="ARBA" id="ARBA00011738"/>
    </source>
</evidence>
<dbReference type="EMBL" id="SHKW01000001">
    <property type="protein sequence ID" value="RZU43483.1"/>
    <property type="molecule type" value="Genomic_DNA"/>
</dbReference>
<dbReference type="Pfam" id="PF01746">
    <property type="entry name" value="tRNA_m1G_MT"/>
    <property type="match status" value="1"/>
</dbReference>
<evidence type="ECO:0000256" key="12">
    <source>
        <dbReference type="ARBA" id="ARBA00029736"/>
    </source>
</evidence>
<evidence type="ECO:0000259" key="18">
    <source>
        <dbReference type="Pfam" id="PF01746"/>
    </source>
</evidence>
<dbReference type="CDD" id="cd18080">
    <property type="entry name" value="TrmD-like"/>
    <property type="match status" value="1"/>
</dbReference>
<evidence type="ECO:0000256" key="17">
    <source>
        <dbReference type="RuleBase" id="RU003464"/>
    </source>
</evidence>
<evidence type="ECO:0000256" key="13">
    <source>
        <dbReference type="ARBA" id="ARBA00033392"/>
    </source>
</evidence>
<reference evidence="19 20" key="1">
    <citation type="submission" date="2019-02" db="EMBL/GenBank/DDBJ databases">
        <title>Genomic Encyclopedia of Archaeal and Bacterial Type Strains, Phase II (KMG-II): from individual species to whole genera.</title>
        <authorList>
            <person name="Goeker M."/>
        </authorList>
    </citation>
    <scope>NUCLEOTIDE SEQUENCE [LARGE SCALE GENOMIC DNA]</scope>
    <source>
        <strain evidence="19 20">DSM 18101</strain>
    </source>
</reference>
<comment type="similarity">
    <text evidence="3 15 17">Belongs to the RNA methyltransferase TrmD family.</text>
</comment>
<dbReference type="HAMAP" id="MF_00605">
    <property type="entry name" value="TrmD"/>
    <property type="match status" value="1"/>
</dbReference>
<evidence type="ECO:0000256" key="14">
    <source>
        <dbReference type="ARBA" id="ARBA00047783"/>
    </source>
</evidence>
<dbReference type="InterPro" id="IPR016009">
    <property type="entry name" value="tRNA_MeTrfase_TRMD/TRM10"/>
</dbReference>
<evidence type="ECO:0000256" key="16">
    <source>
        <dbReference type="PIRSR" id="PIRSR000386-1"/>
    </source>
</evidence>
<dbReference type="GO" id="GO:0005829">
    <property type="term" value="C:cytosol"/>
    <property type="evidence" value="ECO:0007669"/>
    <property type="project" value="TreeGrafter"/>
</dbReference>
<evidence type="ECO:0000256" key="6">
    <source>
        <dbReference type="ARBA" id="ARBA00014679"/>
    </source>
</evidence>
<dbReference type="Gene3D" id="1.10.1270.20">
    <property type="entry name" value="tRNA(m1g37)methyltransferase, domain 2"/>
    <property type="match status" value="1"/>
</dbReference>
<dbReference type="EC" id="2.1.1.228" evidence="5 15"/>
<feature type="domain" description="tRNA methyltransferase TRMD/TRM10-type" evidence="18">
    <location>
        <begin position="1"/>
        <end position="250"/>
    </location>
</feature>
<evidence type="ECO:0000313" key="19">
    <source>
        <dbReference type="EMBL" id="RZU43483.1"/>
    </source>
</evidence>
<dbReference type="Proteomes" id="UP000292958">
    <property type="component" value="Unassembled WGS sequence"/>
</dbReference>
<dbReference type="GO" id="GO:0002939">
    <property type="term" value="P:tRNA N1-guanine methylation"/>
    <property type="evidence" value="ECO:0007669"/>
    <property type="project" value="TreeGrafter"/>
</dbReference>
<comment type="function">
    <text evidence="1 15 17">Specifically methylates guanosine-37 in various tRNAs.</text>
</comment>
<comment type="subcellular location">
    <subcellularLocation>
        <location evidence="2 15 17">Cytoplasm</location>
    </subcellularLocation>
</comment>
<keyword evidence="10 15" id="KW-0949">S-adenosyl-L-methionine</keyword>
<evidence type="ECO:0000256" key="7">
    <source>
        <dbReference type="ARBA" id="ARBA00022490"/>
    </source>
</evidence>
<dbReference type="FunFam" id="1.10.1270.20:FF:000001">
    <property type="entry name" value="tRNA (guanine-N(1)-)-methyltransferase"/>
    <property type="match status" value="1"/>
</dbReference>
<organism evidence="19 20">
    <name type="scientific">Edaphobacter modestus</name>
    <dbReference type="NCBI Taxonomy" id="388466"/>
    <lineage>
        <taxon>Bacteria</taxon>
        <taxon>Pseudomonadati</taxon>
        <taxon>Acidobacteriota</taxon>
        <taxon>Terriglobia</taxon>
        <taxon>Terriglobales</taxon>
        <taxon>Acidobacteriaceae</taxon>
        <taxon>Edaphobacter</taxon>
    </lineage>
</organism>
<evidence type="ECO:0000256" key="11">
    <source>
        <dbReference type="ARBA" id="ARBA00022694"/>
    </source>
</evidence>
<dbReference type="InterPro" id="IPR023148">
    <property type="entry name" value="tRNA_m1G_MeTrfase_C_sf"/>
</dbReference>
<keyword evidence="11 15" id="KW-0819">tRNA processing</keyword>
<evidence type="ECO:0000313" key="20">
    <source>
        <dbReference type="Proteomes" id="UP000292958"/>
    </source>
</evidence>
<dbReference type="InterPro" id="IPR002649">
    <property type="entry name" value="tRNA_m1G_MeTrfase_TrmD"/>
</dbReference>
<evidence type="ECO:0000256" key="8">
    <source>
        <dbReference type="ARBA" id="ARBA00022603"/>
    </source>
</evidence>
<keyword evidence="20" id="KW-1185">Reference proteome</keyword>
<keyword evidence="9 15" id="KW-0808">Transferase</keyword>
<comment type="catalytic activity">
    <reaction evidence="14 15 17">
        <text>guanosine(37) in tRNA + S-adenosyl-L-methionine = N(1)-methylguanosine(37) in tRNA + S-adenosyl-L-homocysteine + H(+)</text>
        <dbReference type="Rhea" id="RHEA:36899"/>
        <dbReference type="Rhea" id="RHEA-COMP:10145"/>
        <dbReference type="Rhea" id="RHEA-COMP:10147"/>
        <dbReference type="ChEBI" id="CHEBI:15378"/>
        <dbReference type="ChEBI" id="CHEBI:57856"/>
        <dbReference type="ChEBI" id="CHEBI:59789"/>
        <dbReference type="ChEBI" id="CHEBI:73542"/>
        <dbReference type="ChEBI" id="CHEBI:74269"/>
        <dbReference type="EC" id="2.1.1.228"/>
    </reaction>
</comment>
<dbReference type="InterPro" id="IPR029028">
    <property type="entry name" value="Alpha/beta_knot_MTases"/>
</dbReference>
<evidence type="ECO:0000256" key="3">
    <source>
        <dbReference type="ARBA" id="ARBA00007630"/>
    </source>
</evidence>
<keyword evidence="7 15" id="KW-0963">Cytoplasm</keyword>
<evidence type="ECO:0000256" key="1">
    <source>
        <dbReference type="ARBA" id="ARBA00002634"/>
    </source>
</evidence>
<evidence type="ECO:0000256" key="2">
    <source>
        <dbReference type="ARBA" id="ARBA00004496"/>
    </source>
</evidence>
<name>A0A4Q7Z1Q7_9BACT</name>
<dbReference type="RefSeq" id="WP_130423577.1">
    <property type="nucleotide sequence ID" value="NZ_SHKW01000001.1"/>
</dbReference>
<evidence type="ECO:0000256" key="9">
    <source>
        <dbReference type="ARBA" id="ARBA00022679"/>
    </source>
</evidence>
<dbReference type="PANTHER" id="PTHR46417:SF1">
    <property type="entry name" value="TRNA (GUANINE-N(1)-)-METHYLTRANSFERASE"/>
    <property type="match status" value="1"/>
</dbReference>
<dbReference type="NCBIfam" id="TIGR00088">
    <property type="entry name" value="trmD"/>
    <property type="match status" value="1"/>
</dbReference>
<dbReference type="OrthoDB" id="9807416at2"/>
<keyword evidence="8 15" id="KW-0489">Methyltransferase</keyword>
<feature type="binding site" evidence="15 16">
    <location>
        <begin position="138"/>
        <end position="143"/>
    </location>
    <ligand>
        <name>S-adenosyl-L-methionine</name>
        <dbReference type="ChEBI" id="CHEBI:59789"/>
    </ligand>
</feature>
<comment type="caution">
    <text evidence="19">The sequence shown here is derived from an EMBL/GenBank/DDBJ whole genome shotgun (WGS) entry which is preliminary data.</text>
</comment>
<dbReference type="PANTHER" id="PTHR46417">
    <property type="entry name" value="TRNA (GUANINE-N(1)-)-METHYLTRANSFERASE"/>
    <property type="match status" value="1"/>
</dbReference>
<dbReference type="Gene3D" id="3.40.1280.10">
    <property type="match status" value="1"/>
</dbReference>
<accession>A0A4Q7Z1Q7</accession>
<sequence>MRFDLISIFPNFFASVFEYGILNRARTSGLVDIATHDLRAFTQDRHRTVDDRPFGGGEGMVLKLGPIYDAVSSLNIPHKQQRDPQRETVILLSAQGRPFTQKVAQELAKKERVVLICGRYEGVDERVSELLCDQELSIGDYVLSGGELAAAVIVDAVVRLLPGALGHPDSSRFESFGAHDVAEDVSGGPPRTTHGSGGILDYPHYTRPAEFEGRVVPEVLQGGNHDAIRLWRRKMALRKTLENRPDLIEKVELSEQDRRLLREIEAELRRGSGEPA</sequence>
<dbReference type="InterPro" id="IPR029026">
    <property type="entry name" value="tRNA_m1G_MTases_N"/>
</dbReference>
<dbReference type="SUPFAM" id="SSF75217">
    <property type="entry name" value="alpha/beta knot"/>
    <property type="match status" value="1"/>
</dbReference>
<proteinExistence type="inferred from homology"/>
<evidence type="ECO:0000256" key="10">
    <source>
        <dbReference type="ARBA" id="ARBA00022691"/>
    </source>
</evidence>
<evidence type="ECO:0000256" key="15">
    <source>
        <dbReference type="HAMAP-Rule" id="MF_00605"/>
    </source>
</evidence>
<feature type="binding site" evidence="15 16">
    <location>
        <position position="118"/>
    </location>
    <ligand>
        <name>S-adenosyl-L-methionine</name>
        <dbReference type="ChEBI" id="CHEBI:59789"/>
    </ligand>
</feature>
<dbReference type="NCBIfam" id="NF000648">
    <property type="entry name" value="PRK00026.1"/>
    <property type="match status" value="1"/>
</dbReference>
<gene>
    <name evidence="15" type="primary">trmD</name>
    <name evidence="19" type="ORF">BDD14_5149</name>
</gene>
<evidence type="ECO:0000256" key="5">
    <source>
        <dbReference type="ARBA" id="ARBA00012807"/>
    </source>
</evidence>
<dbReference type="FunFam" id="3.40.1280.10:FF:000001">
    <property type="entry name" value="tRNA (guanine-N(1)-)-methyltransferase"/>
    <property type="match status" value="1"/>
</dbReference>
<protein>
    <recommendedName>
        <fullName evidence="6 15">tRNA (guanine-N(1)-)-methyltransferase</fullName>
        <ecNumber evidence="5 15">2.1.1.228</ecNumber>
    </recommendedName>
    <alternativeName>
        <fullName evidence="12 15">M1G-methyltransferase</fullName>
    </alternativeName>
    <alternativeName>
        <fullName evidence="13 15">tRNA [GM37] methyltransferase</fullName>
    </alternativeName>
</protein>